<organism evidence="2 3">
    <name type="scientific">Pleurodeles waltl</name>
    <name type="common">Iberian ribbed newt</name>
    <dbReference type="NCBI Taxonomy" id="8319"/>
    <lineage>
        <taxon>Eukaryota</taxon>
        <taxon>Metazoa</taxon>
        <taxon>Chordata</taxon>
        <taxon>Craniata</taxon>
        <taxon>Vertebrata</taxon>
        <taxon>Euteleostomi</taxon>
        <taxon>Amphibia</taxon>
        <taxon>Batrachia</taxon>
        <taxon>Caudata</taxon>
        <taxon>Salamandroidea</taxon>
        <taxon>Salamandridae</taxon>
        <taxon>Pleurodelinae</taxon>
        <taxon>Pleurodeles</taxon>
    </lineage>
</organism>
<evidence type="ECO:0000313" key="2">
    <source>
        <dbReference type="EMBL" id="KAJ1146259.1"/>
    </source>
</evidence>
<gene>
    <name evidence="2" type="ORF">NDU88_012537</name>
</gene>
<dbReference type="InterPro" id="IPR042566">
    <property type="entry name" value="L1_C"/>
</dbReference>
<feature type="region of interest" description="Disordered" evidence="1">
    <location>
        <begin position="87"/>
        <end position="169"/>
    </location>
</feature>
<proteinExistence type="predicted"/>
<keyword evidence="3" id="KW-1185">Reference proteome</keyword>
<evidence type="ECO:0000256" key="1">
    <source>
        <dbReference type="SAM" id="MobiDB-lite"/>
    </source>
</evidence>
<accession>A0AAV7R278</accession>
<protein>
    <submittedName>
        <fullName evidence="2">Uncharacterized protein</fullName>
    </submittedName>
</protein>
<name>A0AAV7R278_PLEWA</name>
<dbReference type="Proteomes" id="UP001066276">
    <property type="component" value="Chromosome 6"/>
</dbReference>
<feature type="compositionally biased region" description="Basic and acidic residues" evidence="1">
    <location>
        <begin position="157"/>
        <end position="167"/>
    </location>
</feature>
<evidence type="ECO:0000313" key="3">
    <source>
        <dbReference type="Proteomes" id="UP001066276"/>
    </source>
</evidence>
<reference evidence="2" key="1">
    <citation type="journal article" date="2022" name="bioRxiv">
        <title>Sequencing and chromosome-scale assembly of the giantPleurodeles waltlgenome.</title>
        <authorList>
            <person name="Brown T."/>
            <person name="Elewa A."/>
            <person name="Iarovenko S."/>
            <person name="Subramanian E."/>
            <person name="Araus A.J."/>
            <person name="Petzold A."/>
            <person name="Susuki M."/>
            <person name="Suzuki K.-i.T."/>
            <person name="Hayashi T."/>
            <person name="Toyoda A."/>
            <person name="Oliveira C."/>
            <person name="Osipova E."/>
            <person name="Leigh N.D."/>
            <person name="Simon A."/>
            <person name="Yun M.H."/>
        </authorList>
    </citation>
    <scope>NUCLEOTIDE SEQUENCE</scope>
    <source>
        <strain evidence="2">20211129_DDA</strain>
        <tissue evidence="2">Liver</tissue>
    </source>
</reference>
<comment type="caution">
    <text evidence="2">The sequence shown here is derived from an EMBL/GenBank/DDBJ whole genome shotgun (WGS) entry which is preliminary data.</text>
</comment>
<dbReference type="Gene3D" id="3.30.250.20">
    <property type="entry name" value="L1 transposable element, C-terminal domain"/>
    <property type="match status" value="1"/>
</dbReference>
<dbReference type="EMBL" id="JANPWB010000010">
    <property type="protein sequence ID" value="KAJ1146259.1"/>
    <property type="molecule type" value="Genomic_DNA"/>
</dbReference>
<sequence>MVARLLHFKDRDYILQRARTGGNLVVENNRFSIFPYFSREVQRQRAAFITMKRQLRELGIVYSMQFPATPSGDTHRGAILLYPSGSMGLDGEAAQPRPERPTLAAEEEAPTSPTETGCMTGPPTEKEVQKGQQEAVVAAASLGGSSPDHGSSLQEASEDRSELDRDSMPFSEILPVVTRGTADELI</sequence>
<dbReference type="AlphaFoldDB" id="A0AAV7R278"/>